<dbReference type="EMBL" id="VSRR010017922">
    <property type="protein sequence ID" value="MPC60806.1"/>
    <property type="molecule type" value="Genomic_DNA"/>
</dbReference>
<gene>
    <name evidence="2" type="ORF">E2C01_054863</name>
</gene>
<dbReference type="AlphaFoldDB" id="A0A5B7GTB7"/>
<reference evidence="2 3" key="1">
    <citation type="submission" date="2019-05" db="EMBL/GenBank/DDBJ databases">
        <title>Another draft genome of Portunus trituberculatus and its Hox gene families provides insights of decapod evolution.</title>
        <authorList>
            <person name="Jeong J.-H."/>
            <person name="Song I."/>
            <person name="Kim S."/>
            <person name="Choi T."/>
            <person name="Kim D."/>
            <person name="Ryu S."/>
            <person name="Kim W."/>
        </authorList>
    </citation>
    <scope>NUCLEOTIDE SEQUENCE [LARGE SCALE GENOMIC DNA]</scope>
    <source>
        <tissue evidence="2">Muscle</tissue>
    </source>
</reference>
<evidence type="ECO:0000256" key="1">
    <source>
        <dbReference type="SAM" id="MobiDB-lite"/>
    </source>
</evidence>
<keyword evidence="3" id="KW-1185">Reference proteome</keyword>
<name>A0A5B7GTB7_PORTR</name>
<evidence type="ECO:0000313" key="3">
    <source>
        <dbReference type="Proteomes" id="UP000324222"/>
    </source>
</evidence>
<organism evidence="2 3">
    <name type="scientific">Portunus trituberculatus</name>
    <name type="common">Swimming crab</name>
    <name type="synonym">Neptunus trituberculatus</name>
    <dbReference type="NCBI Taxonomy" id="210409"/>
    <lineage>
        <taxon>Eukaryota</taxon>
        <taxon>Metazoa</taxon>
        <taxon>Ecdysozoa</taxon>
        <taxon>Arthropoda</taxon>
        <taxon>Crustacea</taxon>
        <taxon>Multicrustacea</taxon>
        <taxon>Malacostraca</taxon>
        <taxon>Eumalacostraca</taxon>
        <taxon>Eucarida</taxon>
        <taxon>Decapoda</taxon>
        <taxon>Pleocyemata</taxon>
        <taxon>Brachyura</taxon>
        <taxon>Eubrachyura</taxon>
        <taxon>Portunoidea</taxon>
        <taxon>Portunidae</taxon>
        <taxon>Portuninae</taxon>
        <taxon>Portunus</taxon>
    </lineage>
</organism>
<comment type="caution">
    <text evidence="2">The sequence shown here is derived from an EMBL/GenBank/DDBJ whole genome shotgun (WGS) entry which is preliminary data.</text>
</comment>
<accession>A0A5B7GTB7</accession>
<dbReference type="Proteomes" id="UP000324222">
    <property type="component" value="Unassembled WGS sequence"/>
</dbReference>
<feature type="region of interest" description="Disordered" evidence="1">
    <location>
        <begin position="55"/>
        <end position="77"/>
    </location>
</feature>
<protein>
    <submittedName>
        <fullName evidence="2">Uncharacterized protein</fullName>
    </submittedName>
</protein>
<proteinExistence type="predicted"/>
<feature type="region of interest" description="Disordered" evidence="1">
    <location>
        <begin position="1"/>
        <end position="20"/>
    </location>
</feature>
<evidence type="ECO:0000313" key="2">
    <source>
        <dbReference type="EMBL" id="MPC60806.1"/>
    </source>
</evidence>
<sequence length="77" mass="7977">MGNTKRHLSKLFRGRPPGGLQDGGARLNAACFTAVTSPSPGAGLTARHFAKWPTKQGSVSSSAPCPGSPRQIRAGYV</sequence>
<feature type="compositionally biased region" description="Basic residues" evidence="1">
    <location>
        <begin position="1"/>
        <end position="13"/>
    </location>
</feature>